<dbReference type="PANTHER" id="PTHR43765">
    <property type="entry name" value="2-DEHYDROPANTOATE 2-REDUCTASE-RELATED"/>
    <property type="match status" value="1"/>
</dbReference>
<dbReference type="InterPro" id="IPR008927">
    <property type="entry name" value="6-PGluconate_DH-like_C_sf"/>
</dbReference>
<dbReference type="PANTHER" id="PTHR43765:SF2">
    <property type="entry name" value="2-DEHYDROPANTOATE 2-REDUCTASE"/>
    <property type="match status" value="1"/>
</dbReference>
<feature type="domain" description="Ketopantoate reductase N-terminal" evidence="12">
    <location>
        <begin position="5"/>
        <end position="148"/>
    </location>
</feature>
<dbReference type="GO" id="GO:0050661">
    <property type="term" value="F:NADP binding"/>
    <property type="evidence" value="ECO:0007669"/>
    <property type="project" value="TreeGrafter"/>
</dbReference>
<evidence type="ECO:0000256" key="10">
    <source>
        <dbReference type="ARBA" id="ARBA00048793"/>
    </source>
</evidence>
<feature type="domain" description="Ketopantoate reductase C-terminal" evidence="13">
    <location>
        <begin position="184"/>
        <end position="310"/>
    </location>
</feature>
<protein>
    <recommendedName>
        <fullName evidence="5 11">2-dehydropantoate 2-reductase</fullName>
        <ecNumber evidence="4 11">1.1.1.169</ecNumber>
    </recommendedName>
    <alternativeName>
        <fullName evidence="9 11">Ketopantoate reductase</fullName>
    </alternativeName>
</protein>
<dbReference type="RefSeq" id="WP_056984206.1">
    <property type="nucleotide sequence ID" value="NZ_AZFY01000130.1"/>
</dbReference>
<comment type="pathway">
    <text evidence="2 11">Cofactor biosynthesis; (R)-pantothenate biosynthesis; (R)-pantoate from 3-methyl-2-oxobutanoate: step 2/2.</text>
</comment>
<dbReference type="GO" id="GO:0008677">
    <property type="term" value="F:2-dehydropantoate 2-reductase activity"/>
    <property type="evidence" value="ECO:0007669"/>
    <property type="project" value="UniProtKB-EC"/>
</dbReference>
<evidence type="ECO:0000256" key="2">
    <source>
        <dbReference type="ARBA" id="ARBA00004994"/>
    </source>
</evidence>
<comment type="similarity">
    <text evidence="3 11">Belongs to the ketopantoate reductase family.</text>
</comment>
<evidence type="ECO:0000256" key="11">
    <source>
        <dbReference type="RuleBase" id="RU362068"/>
    </source>
</evidence>
<dbReference type="AlphaFoldDB" id="A0A0R1VCL2"/>
<dbReference type="InterPro" id="IPR036291">
    <property type="entry name" value="NAD(P)-bd_dom_sf"/>
</dbReference>
<dbReference type="Pfam" id="PF02558">
    <property type="entry name" value="ApbA"/>
    <property type="match status" value="1"/>
</dbReference>
<name>A0A0R1VCL2_9LACO</name>
<evidence type="ECO:0000256" key="5">
    <source>
        <dbReference type="ARBA" id="ARBA00019465"/>
    </source>
</evidence>
<evidence type="ECO:0000256" key="1">
    <source>
        <dbReference type="ARBA" id="ARBA00002919"/>
    </source>
</evidence>
<sequence length="318" mass="35827">MIMHYAVLGSGAMGLRFGILLQQSGQKVDFIDTWDRQVSTITKQGGVYVSRDGENRHLVLINITFPENYHGHPDAFIIFTKQMGLKAMLKRSAQLFDDQQYAITLMNGMGHIEKINKYFKAEKVIAGTAMIGTVLNDAGDVDFIGKKGTGTIHLVNETEKPDKFTKQVVSEFKKAQLGPKLTTNFLGTLLTKVIYNSVVNTLCSMYKLKEGEFISASVSTKLINRLINEAYHVCDLAGIEPLNSKEEEFNAIVHATRDVTPLHYPSMYQDISKQRPTEVDYINGYLYDLGKKYHYNAQAHDFLRDLVHLAEHAEIVTQ</sequence>
<comment type="catalytic activity">
    <reaction evidence="10 11">
        <text>(R)-pantoate + NADP(+) = 2-dehydropantoate + NADPH + H(+)</text>
        <dbReference type="Rhea" id="RHEA:16233"/>
        <dbReference type="ChEBI" id="CHEBI:11561"/>
        <dbReference type="ChEBI" id="CHEBI:15378"/>
        <dbReference type="ChEBI" id="CHEBI:15980"/>
        <dbReference type="ChEBI" id="CHEBI:57783"/>
        <dbReference type="ChEBI" id="CHEBI:58349"/>
        <dbReference type="EC" id="1.1.1.169"/>
    </reaction>
</comment>
<evidence type="ECO:0000313" key="14">
    <source>
        <dbReference type="EMBL" id="KRM03288.1"/>
    </source>
</evidence>
<evidence type="ECO:0000256" key="6">
    <source>
        <dbReference type="ARBA" id="ARBA00022655"/>
    </source>
</evidence>
<dbReference type="SUPFAM" id="SSF51735">
    <property type="entry name" value="NAD(P)-binding Rossmann-fold domains"/>
    <property type="match status" value="1"/>
</dbReference>
<dbReference type="Gene3D" id="3.40.50.720">
    <property type="entry name" value="NAD(P)-binding Rossmann-like Domain"/>
    <property type="match status" value="1"/>
</dbReference>
<evidence type="ECO:0000259" key="12">
    <source>
        <dbReference type="Pfam" id="PF02558"/>
    </source>
</evidence>
<evidence type="ECO:0000256" key="9">
    <source>
        <dbReference type="ARBA" id="ARBA00032024"/>
    </source>
</evidence>
<keyword evidence="7 11" id="KW-0521">NADP</keyword>
<dbReference type="GO" id="GO:0005737">
    <property type="term" value="C:cytoplasm"/>
    <property type="evidence" value="ECO:0007669"/>
    <property type="project" value="TreeGrafter"/>
</dbReference>
<evidence type="ECO:0000259" key="13">
    <source>
        <dbReference type="Pfam" id="PF08546"/>
    </source>
</evidence>
<dbReference type="PATRIC" id="fig|1423743.5.peg.1192"/>
<dbReference type="UniPathway" id="UPA00028">
    <property type="reaction ID" value="UER00004"/>
</dbReference>
<dbReference type="InterPro" id="IPR013328">
    <property type="entry name" value="6PGD_dom2"/>
</dbReference>
<keyword evidence="8 11" id="KW-0560">Oxidoreductase</keyword>
<keyword evidence="15" id="KW-1185">Reference proteome</keyword>
<reference evidence="14 15" key="1">
    <citation type="journal article" date="2015" name="Genome Announc.">
        <title>Expanding the biotechnology potential of lactobacilli through comparative genomics of 213 strains and associated genera.</title>
        <authorList>
            <person name="Sun Z."/>
            <person name="Harris H.M."/>
            <person name="McCann A."/>
            <person name="Guo C."/>
            <person name="Argimon S."/>
            <person name="Zhang W."/>
            <person name="Yang X."/>
            <person name="Jeffery I.B."/>
            <person name="Cooney J.C."/>
            <person name="Kagawa T.F."/>
            <person name="Liu W."/>
            <person name="Song Y."/>
            <person name="Salvetti E."/>
            <person name="Wrobel A."/>
            <person name="Rasinkangas P."/>
            <person name="Parkhill J."/>
            <person name="Rea M.C."/>
            <person name="O'Sullivan O."/>
            <person name="Ritari J."/>
            <person name="Douillard F.P."/>
            <person name="Paul Ross R."/>
            <person name="Yang R."/>
            <person name="Briner A.E."/>
            <person name="Felis G.E."/>
            <person name="de Vos W.M."/>
            <person name="Barrangou R."/>
            <person name="Klaenhammer T.R."/>
            <person name="Caufield P.W."/>
            <person name="Cui Y."/>
            <person name="Zhang H."/>
            <person name="O'Toole P.W."/>
        </authorList>
    </citation>
    <scope>NUCLEOTIDE SEQUENCE [LARGE SCALE GENOMIC DNA]</scope>
    <source>
        <strain evidence="14 15">DSM 18382</strain>
    </source>
</reference>
<dbReference type="Pfam" id="PF08546">
    <property type="entry name" value="ApbA_C"/>
    <property type="match status" value="1"/>
</dbReference>
<comment type="function">
    <text evidence="1 11">Catalyzes the NADPH-dependent reduction of ketopantoate into pantoic acid.</text>
</comment>
<accession>A0A0R1VCL2</accession>
<evidence type="ECO:0000256" key="3">
    <source>
        <dbReference type="ARBA" id="ARBA00007870"/>
    </source>
</evidence>
<dbReference type="Proteomes" id="UP000051966">
    <property type="component" value="Unassembled WGS sequence"/>
</dbReference>
<dbReference type="InterPro" id="IPR013752">
    <property type="entry name" value="KPA_reductase"/>
</dbReference>
<evidence type="ECO:0000256" key="4">
    <source>
        <dbReference type="ARBA" id="ARBA00013014"/>
    </source>
</evidence>
<dbReference type="EC" id="1.1.1.169" evidence="4 11"/>
<evidence type="ECO:0000313" key="15">
    <source>
        <dbReference type="Proteomes" id="UP000051966"/>
    </source>
</evidence>
<dbReference type="EMBL" id="AZFY01000130">
    <property type="protein sequence ID" value="KRM03288.1"/>
    <property type="molecule type" value="Genomic_DNA"/>
</dbReference>
<dbReference type="InterPro" id="IPR003710">
    <property type="entry name" value="ApbA"/>
</dbReference>
<keyword evidence="6 11" id="KW-0566">Pantothenate biosynthesis</keyword>
<dbReference type="NCBIfam" id="TIGR00745">
    <property type="entry name" value="apbA_panE"/>
    <property type="match status" value="1"/>
</dbReference>
<comment type="caution">
    <text evidence="14">The sequence shown here is derived from an EMBL/GenBank/DDBJ whole genome shotgun (WGS) entry which is preliminary data.</text>
</comment>
<gene>
    <name evidence="14" type="ORF">FD41_GL001155</name>
</gene>
<dbReference type="InterPro" id="IPR013332">
    <property type="entry name" value="KPR_N"/>
</dbReference>
<dbReference type="Gene3D" id="1.10.1040.10">
    <property type="entry name" value="N-(1-d-carboxylethyl)-l-norvaline Dehydrogenase, domain 2"/>
    <property type="match status" value="1"/>
</dbReference>
<dbReference type="SUPFAM" id="SSF48179">
    <property type="entry name" value="6-phosphogluconate dehydrogenase C-terminal domain-like"/>
    <property type="match status" value="1"/>
</dbReference>
<evidence type="ECO:0000256" key="8">
    <source>
        <dbReference type="ARBA" id="ARBA00023002"/>
    </source>
</evidence>
<dbReference type="GO" id="GO:0015940">
    <property type="term" value="P:pantothenate biosynthetic process"/>
    <property type="evidence" value="ECO:0007669"/>
    <property type="project" value="UniProtKB-UniPathway"/>
</dbReference>
<organism evidence="14 15">
    <name type="scientific">Lentilactobacillus farraginis DSM 18382 = JCM 14108</name>
    <dbReference type="NCBI Taxonomy" id="1423743"/>
    <lineage>
        <taxon>Bacteria</taxon>
        <taxon>Bacillati</taxon>
        <taxon>Bacillota</taxon>
        <taxon>Bacilli</taxon>
        <taxon>Lactobacillales</taxon>
        <taxon>Lactobacillaceae</taxon>
        <taxon>Lentilactobacillus</taxon>
    </lineage>
</organism>
<proteinExistence type="inferred from homology"/>
<evidence type="ECO:0000256" key="7">
    <source>
        <dbReference type="ARBA" id="ARBA00022857"/>
    </source>
</evidence>
<dbReference type="InterPro" id="IPR050838">
    <property type="entry name" value="Ketopantoate_reductase"/>
</dbReference>